<dbReference type="Pfam" id="PF13927">
    <property type="entry name" value="Ig_3"/>
    <property type="match status" value="1"/>
</dbReference>
<dbReference type="InterPro" id="IPR036179">
    <property type="entry name" value="Ig-like_dom_sf"/>
</dbReference>
<dbReference type="Pfam" id="PF07686">
    <property type="entry name" value="V-set"/>
    <property type="match status" value="1"/>
</dbReference>
<accession>A0AAD5LC66</accession>
<dbReference type="InterPro" id="IPR003599">
    <property type="entry name" value="Ig_sub"/>
</dbReference>
<protein>
    <recommendedName>
        <fullName evidence="2">Ig-like domain-containing protein</fullName>
    </recommendedName>
</protein>
<gene>
    <name evidence="3" type="ORF">GHT06_013543</name>
</gene>
<dbReference type="InterPro" id="IPR013783">
    <property type="entry name" value="Ig-like_fold"/>
</dbReference>
<dbReference type="FunFam" id="2.60.40.10:FF:001320">
    <property type="entry name" value="Putative Defective proboscis extension response"/>
    <property type="match status" value="1"/>
</dbReference>
<dbReference type="InterPro" id="IPR003598">
    <property type="entry name" value="Ig_sub2"/>
</dbReference>
<dbReference type="InterPro" id="IPR037448">
    <property type="entry name" value="Zig-8"/>
</dbReference>
<feature type="domain" description="Ig-like" evidence="2">
    <location>
        <begin position="195"/>
        <end position="295"/>
    </location>
</feature>
<dbReference type="SMART" id="SM00409">
    <property type="entry name" value="IG"/>
    <property type="match status" value="2"/>
</dbReference>
<dbReference type="Proteomes" id="UP000820818">
    <property type="component" value="Linkage Group LG4"/>
</dbReference>
<feature type="region of interest" description="Disordered" evidence="1">
    <location>
        <begin position="54"/>
        <end position="95"/>
    </location>
</feature>
<dbReference type="GO" id="GO:0050808">
    <property type="term" value="P:synapse organization"/>
    <property type="evidence" value="ECO:0007669"/>
    <property type="project" value="TreeGrafter"/>
</dbReference>
<proteinExistence type="predicted"/>
<dbReference type="PANTHER" id="PTHR23279:SF37">
    <property type="entry name" value="DEFECTIVE PROBOSCIS EXTENSION RESPONSE 13, ISOFORM B"/>
    <property type="match status" value="1"/>
</dbReference>
<dbReference type="FunFam" id="2.60.40.10:FF:000129">
    <property type="entry name" value="CLUMA_CG018772, isoform A"/>
    <property type="match status" value="1"/>
</dbReference>
<dbReference type="Gene3D" id="2.60.40.10">
    <property type="entry name" value="Immunoglobulins"/>
    <property type="match status" value="2"/>
</dbReference>
<feature type="compositionally biased region" description="Polar residues" evidence="1">
    <location>
        <begin position="54"/>
        <end position="73"/>
    </location>
</feature>
<dbReference type="PANTHER" id="PTHR23279">
    <property type="entry name" value="DEFECTIVE PROBOSCIS EXTENSION RESPONSE DPR -RELATED"/>
    <property type="match status" value="1"/>
</dbReference>
<dbReference type="GO" id="GO:0032589">
    <property type="term" value="C:neuron projection membrane"/>
    <property type="evidence" value="ECO:0007669"/>
    <property type="project" value="TreeGrafter"/>
</dbReference>
<sequence length="343" mass="37502">MSANIKRLAVLYRLDPRPPSKMIRPVTPVFLLFLLCHFTSQSFVKASSQLSADSSRNNLEPLSHQQSKASPASANLKRGSASSDIDDGLTSSSSAVGTHSARFVTSNGTLITAQRGSTASLPCEVVSLGDGVVTWFRRKDFHLLTVGHAVYSSDERFHVQGPMRSTQTQDWALQIRFAQERDSGLYECQLSTHPPSSLFVELVVVEAHAEIDGGPEKYVKSGSTLKLTCHLRQSSVTPDFVFWYQDERMINYEGAAGVKVLSDAASSTLIIERAQSVHSGNYSCVPYNVNPSSVIVHILNGEKPAAMQHSSAALHWYSVSVIFIVECVFLKLNGVAGSLQEWL</sequence>
<evidence type="ECO:0000259" key="2">
    <source>
        <dbReference type="PROSITE" id="PS50835"/>
    </source>
</evidence>
<evidence type="ECO:0000313" key="4">
    <source>
        <dbReference type="Proteomes" id="UP000820818"/>
    </source>
</evidence>
<reference evidence="3 4" key="1">
    <citation type="submission" date="2022-05" db="EMBL/GenBank/DDBJ databases">
        <title>A multi-omics perspective on studying reproductive biology in Daphnia sinensis.</title>
        <authorList>
            <person name="Jia J."/>
        </authorList>
    </citation>
    <scope>NUCLEOTIDE SEQUENCE [LARGE SCALE GENOMIC DNA]</scope>
    <source>
        <strain evidence="3 4">WSL</strain>
    </source>
</reference>
<feature type="domain" description="Ig-like" evidence="2">
    <location>
        <begin position="101"/>
        <end position="191"/>
    </location>
</feature>
<dbReference type="InterPro" id="IPR013106">
    <property type="entry name" value="Ig_V-set"/>
</dbReference>
<dbReference type="SUPFAM" id="SSF48726">
    <property type="entry name" value="Immunoglobulin"/>
    <property type="match status" value="2"/>
</dbReference>
<dbReference type="InterPro" id="IPR007110">
    <property type="entry name" value="Ig-like_dom"/>
</dbReference>
<dbReference type="AlphaFoldDB" id="A0AAD5LC66"/>
<dbReference type="SMART" id="SM00408">
    <property type="entry name" value="IGc2"/>
    <property type="match status" value="2"/>
</dbReference>
<dbReference type="PROSITE" id="PS50835">
    <property type="entry name" value="IG_LIKE"/>
    <property type="match status" value="2"/>
</dbReference>
<keyword evidence="4" id="KW-1185">Reference proteome</keyword>
<name>A0AAD5LC66_9CRUS</name>
<organism evidence="3 4">
    <name type="scientific">Daphnia sinensis</name>
    <dbReference type="NCBI Taxonomy" id="1820382"/>
    <lineage>
        <taxon>Eukaryota</taxon>
        <taxon>Metazoa</taxon>
        <taxon>Ecdysozoa</taxon>
        <taxon>Arthropoda</taxon>
        <taxon>Crustacea</taxon>
        <taxon>Branchiopoda</taxon>
        <taxon>Diplostraca</taxon>
        <taxon>Cladocera</taxon>
        <taxon>Anomopoda</taxon>
        <taxon>Daphniidae</taxon>
        <taxon>Daphnia</taxon>
        <taxon>Daphnia similis group</taxon>
    </lineage>
</organism>
<comment type="caution">
    <text evidence="3">The sequence shown here is derived from an EMBL/GenBank/DDBJ whole genome shotgun (WGS) entry which is preliminary data.</text>
</comment>
<evidence type="ECO:0000256" key="1">
    <source>
        <dbReference type="SAM" id="MobiDB-lite"/>
    </source>
</evidence>
<evidence type="ECO:0000313" key="3">
    <source>
        <dbReference type="EMBL" id="KAI9559538.1"/>
    </source>
</evidence>
<dbReference type="EMBL" id="WJBH02000004">
    <property type="protein sequence ID" value="KAI9559538.1"/>
    <property type="molecule type" value="Genomic_DNA"/>
</dbReference>